<evidence type="ECO:0000256" key="1">
    <source>
        <dbReference type="ARBA" id="ARBA00004613"/>
    </source>
</evidence>
<dbReference type="PANTHER" id="PTHR10105">
    <property type="entry name" value="SELENOPROTEIN P"/>
    <property type="match status" value="1"/>
</dbReference>
<dbReference type="Proteomes" id="UP000288216">
    <property type="component" value="Unassembled WGS sequence"/>
</dbReference>
<feature type="domain" description="Selenoprotein P N-terminal" evidence="7">
    <location>
        <begin position="32"/>
        <end position="221"/>
    </location>
</feature>
<dbReference type="GO" id="GO:0001887">
    <property type="term" value="P:selenium compound metabolic process"/>
    <property type="evidence" value="ECO:0007669"/>
    <property type="project" value="TreeGrafter"/>
</dbReference>
<keyword evidence="3" id="KW-0732">Signal</keyword>
<protein>
    <recommendedName>
        <fullName evidence="7">Selenoprotein P N-terminal domain-containing protein</fullName>
    </recommendedName>
</protein>
<proteinExistence type="predicted"/>
<dbReference type="InterPro" id="IPR007671">
    <property type="entry name" value="Selenoprotein-P_N"/>
</dbReference>
<dbReference type="AlphaFoldDB" id="A0A401NPE6"/>
<dbReference type="STRING" id="75743.A0A401NPE6"/>
<dbReference type="PANTHER" id="PTHR10105:SF3">
    <property type="entry name" value="SELENOPROTEIN P"/>
    <property type="match status" value="1"/>
</dbReference>
<dbReference type="GO" id="GO:0008430">
    <property type="term" value="F:selenium binding"/>
    <property type="evidence" value="ECO:0007669"/>
    <property type="project" value="InterPro"/>
</dbReference>
<evidence type="ECO:0000313" key="9">
    <source>
        <dbReference type="Proteomes" id="UP000288216"/>
    </source>
</evidence>
<feature type="region of interest" description="Disordered" evidence="6">
    <location>
        <begin position="168"/>
        <end position="236"/>
    </location>
</feature>
<keyword evidence="9" id="KW-1185">Reference proteome</keyword>
<organism evidence="8 9">
    <name type="scientific">Scyliorhinus torazame</name>
    <name type="common">Cloudy catshark</name>
    <name type="synonym">Catulus torazame</name>
    <dbReference type="NCBI Taxonomy" id="75743"/>
    <lineage>
        <taxon>Eukaryota</taxon>
        <taxon>Metazoa</taxon>
        <taxon>Chordata</taxon>
        <taxon>Craniata</taxon>
        <taxon>Vertebrata</taxon>
        <taxon>Chondrichthyes</taxon>
        <taxon>Elasmobranchii</taxon>
        <taxon>Galeomorphii</taxon>
        <taxon>Galeoidea</taxon>
        <taxon>Carcharhiniformes</taxon>
        <taxon>Scyliorhinidae</taxon>
        <taxon>Scyliorhinus</taxon>
    </lineage>
</organism>
<dbReference type="GO" id="GO:0005576">
    <property type="term" value="C:extracellular region"/>
    <property type="evidence" value="ECO:0007669"/>
    <property type="project" value="UniProtKB-SubCell"/>
</dbReference>
<accession>A0A401NPE6</accession>
<evidence type="ECO:0000256" key="3">
    <source>
        <dbReference type="ARBA" id="ARBA00022729"/>
    </source>
</evidence>
<dbReference type="OMA" id="ICNCTLV"/>
<dbReference type="Pfam" id="PF04592">
    <property type="entry name" value="SelP_N"/>
    <property type="match status" value="1"/>
</dbReference>
<evidence type="ECO:0000256" key="2">
    <source>
        <dbReference type="ARBA" id="ARBA00022525"/>
    </source>
</evidence>
<keyword evidence="2" id="KW-0964">Secreted</keyword>
<sequence>MGMGSTEQVGRKVDNKYSLDSAAQEHFIFKCSQDFKFIGSFGLKHLQEKLERNGFENISFLVVNHQGNSSRERYKHLRSSVSETIPVYQQDVNQPDVWELLEGNKDDFLIYDSCGKLTFHLELPYTILTYPYVEYAIMKTSCESICANCSLQPPNPACAARNITEELKQRREPHHSRWQHNHNRKASGDLAGDQDNGTEHTQSMEGAHMHRQNHHHPHHRHQADAAVDSVAPQHSP</sequence>
<comment type="caution">
    <text evidence="8">The sequence shown here is derived from an EMBL/GenBank/DDBJ whole genome shotgun (WGS) entry which is preliminary data.</text>
</comment>
<evidence type="ECO:0000259" key="7">
    <source>
        <dbReference type="Pfam" id="PF04592"/>
    </source>
</evidence>
<evidence type="ECO:0000313" key="8">
    <source>
        <dbReference type="EMBL" id="GCB62736.1"/>
    </source>
</evidence>
<feature type="compositionally biased region" description="Basic residues" evidence="6">
    <location>
        <begin position="209"/>
        <end position="221"/>
    </location>
</feature>
<keyword evidence="4" id="KW-0712">Selenocysteine</keyword>
<feature type="compositionally biased region" description="Basic residues" evidence="6">
    <location>
        <begin position="171"/>
        <end position="185"/>
    </location>
</feature>
<dbReference type="EMBL" id="BFAA01005255">
    <property type="protein sequence ID" value="GCB62736.1"/>
    <property type="molecule type" value="Genomic_DNA"/>
</dbReference>
<evidence type="ECO:0000256" key="4">
    <source>
        <dbReference type="ARBA" id="ARBA00022933"/>
    </source>
</evidence>
<reference evidence="8 9" key="1">
    <citation type="journal article" date="2018" name="Nat. Ecol. Evol.">
        <title>Shark genomes provide insights into elasmobranch evolution and the origin of vertebrates.</title>
        <authorList>
            <person name="Hara Y"/>
            <person name="Yamaguchi K"/>
            <person name="Onimaru K"/>
            <person name="Kadota M"/>
            <person name="Koyanagi M"/>
            <person name="Keeley SD"/>
            <person name="Tatsumi K"/>
            <person name="Tanaka K"/>
            <person name="Motone F"/>
            <person name="Kageyama Y"/>
            <person name="Nozu R"/>
            <person name="Adachi N"/>
            <person name="Nishimura O"/>
            <person name="Nakagawa R"/>
            <person name="Tanegashima C"/>
            <person name="Kiyatake I"/>
            <person name="Matsumoto R"/>
            <person name="Murakumo K"/>
            <person name="Nishida K"/>
            <person name="Terakita A"/>
            <person name="Kuratani S"/>
            <person name="Sato K"/>
            <person name="Hyodo S Kuraku.S."/>
        </authorList>
    </citation>
    <scope>NUCLEOTIDE SEQUENCE [LARGE SCALE GENOMIC DNA]</scope>
</reference>
<keyword evidence="5" id="KW-0325">Glycoprotein</keyword>
<name>A0A401NPE6_SCYTO</name>
<evidence type="ECO:0000256" key="6">
    <source>
        <dbReference type="SAM" id="MobiDB-lite"/>
    </source>
</evidence>
<dbReference type="OrthoDB" id="6134775at2759"/>
<comment type="subcellular location">
    <subcellularLocation>
        <location evidence="1">Secreted</location>
    </subcellularLocation>
</comment>
<dbReference type="InterPro" id="IPR037941">
    <property type="entry name" value="SeP"/>
</dbReference>
<gene>
    <name evidence="8" type="ORF">scyTo_0011507</name>
</gene>
<evidence type="ECO:0000256" key="5">
    <source>
        <dbReference type="ARBA" id="ARBA00023180"/>
    </source>
</evidence>